<evidence type="ECO:0000259" key="8">
    <source>
        <dbReference type="PROSITE" id="PS50071"/>
    </source>
</evidence>
<name>A0A8E0VJK5_9TREM</name>
<evidence type="ECO:0000256" key="6">
    <source>
        <dbReference type="RuleBase" id="RU000682"/>
    </source>
</evidence>
<feature type="compositionally biased region" description="Polar residues" evidence="7">
    <location>
        <begin position="89"/>
        <end position="119"/>
    </location>
</feature>
<sequence length="525" mass="57200">MFPPHDSVLFSSFFPCRLTSHDPVFPTAAAKSSRSGQASPTPSLVSDAPRTPMEHGEEMDTSSSWSDVDSSEADPNATESELRGHQYKETCNPTTPSARLGLSSESRASSTMHRSNTTRAVCKKPGSYLSSSLTVGGCKSKKPRKARTAFTDVQLYELEQMFDRQKYLSVQDRMELAERLQLTDTQVKTWYQNRRTKWKRQTAVGFELLAEAGNFVAVQRILQTNSYWAYHPATQSIMESMKAMARLQSGPDNETTSGSTQAGGLSNSAKSPGDPGSLSPPILPVAGQFKLATKSPLPVRDASKVGSNGSLGSCQTLISNVPIHLPDTSITSDTKRLFCRGNTNPLIQTGSVNSVLCANDEAPLSSYPTWQDQTINNTHHIPDQISDGANSDGKMGFDLNAYFNYCFRAMCGNYQGSNSVSDPEVTKAMTMSTADMLTAKSAIVMANRLWQMGQTDGRLTSFGSSLGLTSFNPTSLSTTTEQTKLMMEEWNAVNAWLKTHSNTHMNVGIGDQSSDTIFPSRFTPS</sequence>
<feature type="domain" description="Homeobox" evidence="8">
    <location>
        <begin position="141"/>
        <end position="201"/>
    </location>
</feature>
<dbReference type="PROSITE" id="PS50071">
    <property type="entry name" value="HOMEOBOX_2"/>
    <property type="match status" value="1"/>
</dbReference>
<keyword evidence="3 5" id="KW-0371">Homeobox</keyword>
<feature type="region of interest" description="Disordered" evidence="7">
    <location>
        <begin position="26"/>
        <end position="135"/>
    </location>
</feature>
<dbReference type="Gene3D" id="1.10.10.60">
    <property type="entry name" value="Homeodomain-like"/>
    <property type="match status" value="1"/>
</dbReference>
<protein>
    <submittedName>
        <fullName evidence="9">BarH 2 homeobox protein</fullName>
    </submittedName>
</protein>
<evidence type="ECO:0000313" key="9">
    <source>
        <dbReference type="EMBL" id="KAA0197259.1"/>
    </source>
</evidence>
<dbReference type="Pfam" id="PF00046">
    <property type="entry name" value="Homeodomain"/>
    <property type="match status" value="1"/>
</dbReference>
<comment type="caution">
    <text evidence="9">The sequence shown here is derived from an EMBL/GenBank/DDBJ whole genome shotgun (WGS) entry which is preliminary data.</text>
</comment>
<dbReference type="GO" id="GO:0000981">
    <property type="term" value="F:DNA-binding transcription factor activity, RNA polymerase II-specific"/>
    <property type="evidence" value="ECO:0007669"/>
    <property type="project" value="InterPro"/>
</dbReference>
<dbReference type="SUPFAM" id="SSF46689">
    <property type="entry name" value="Homeodomain-like"/>
    <property type="match status" value="1"/>
</dbReference>
<keyword evidence="2 5" id="KW-0238">DNA-binding</keyword>
<keyword evidence="10" id="KW-1185">Reference proteome</keyword>
<dbReference type="EMBL" id="LUCM01002499">
    <property type="protein sequence ID" value="KAA0197259.1"/>
    <property type="molecule type" value="Genomic_DNA"/>
</dbReference>
<dbReference type="Proteomes" id="UP000728185">
    <property type="component" value="Unassembled WGS sequence"/>
</dbReference>
<comment type="subcellular location">
    <subcellularLocation>
        <location evidence="1 5 6">Nucleus</location>
    </subcellularLocation>
</comment>
<evidence type="ECO:0000256" key="5">
    <source>
        <dbReference type="PROSITE-ProRule" id="PRU00108"/>
    </source>
</evidence>
<dbReference type="GO" id="GO:0003677">
    <property type="term" value="F:DNA binding"/>
    <property type="evidence" value="ECO:0007669"/>
    <property type="project" value="UniProtKB-UniRule"/>
</dbReference>
<dbReference type="InterPro" id="IPR017970">
    <property type="entry name" value="Homeobox_CS"/>
</dbReference>
<gene>
    <name evidence="9" type="ORF">FBUS_02155</name>
</gene>
<accession>A0A8E0VJK5</accession>
<dbReference type="PANTHER" id="PTHR24333:SF5">
    <property type="entry name" value="VENT HOMEOBOX"/>
    <property type="match status" value="1"/>
</dbReference>
<dbReference type="PRINTS" id="PR00024">
    <property type="entry name" value="HOMEOBOX"/>
</dbReference>
<dbReference type="InterPro" id="IPR001356">
    <property type="entry name" value="HD"/>
</dbReference>
<dbReference type="AlphaFoldDB" id="A0A8E0VJK5"/>
<feature type="DNA-binding region" description="Homeobox" evidence="5">
    <location>
        <begin position="143"/>
        <end position="202"/>
    </location>
</feature>
<feature type="compositionally biased region" description="Polar residues" evidence="7">
    <location>
        <begin position="30"/>
        <end position="44"/>
    </location>
</feature>
<keyword evidence="4 5" id="KW-0539">Nucleus</keyword>
<evidence type="ECO:0000256" key="4">
    <source>
        <dbReference type="ARBA" id="ARBA00023242"/>
    </source>
</evidence>
<dbReference type="InterPro" id="IPR050848">
    <property type="entry name" value="Homeobox_TF"/>
</dbReference>
<dbReference type="InterPro" id="IPR020479">
    <property type="entry name" value="HD_metazoa"/>
</dbReference>
<dbReference type="CDD" id="cd00086">
    <property type="entry name" value="homeodomain"/>
    <property type="match status" value="1"/>
</dbReference>
<feature type="region of interest" description="Disordered" evidence="7">
    <location>
        <begin position="244"/>
        <end position="282"/>
    </location>
</feature>
<evidence type="ECO:0000313" key="10">
    <source>
        <dbReference type="Proteomes" id="UP000728185"/>
    </source>
</evidence>
<dbReference type="SMART" id="SM00389">
    <property type="entry name" value="HOX"/>
    <property type="match status" value="1"/>
</dbReference>
<dbReference type="InterPro" id="IPR009057">
    <property type="entry name" value="Homeodomain-like_sf"/>
</dbReference>
<reference evidence="9" key="1">
    <citation type="submission" date="2019-05" db="EMBL/GenBank/DDBJ databases">
        <title>Annotation for the trematode Fasciolopsis buski.</title>
        <authorList>
            <person name="Choi Y.-J."/>
        </authorList>
    </citation>
    <scope>NUCLEOTIDE SEQUENCE</scope>
    <source>
        <strain evidence="9">HT</strain>
        <tissue evidence="9">Whole worm</tissue>
    </source>
</reference>
<dbReference type="PROSITE" id="PS00027">
    <property type="entry name" value="HOMEOBOX_1"/>
    <property type="match status" value="1"/>
</dbReference>
<organism evidence="9 10">
    <name type="scientific">Fasciolopsis buskii</name>
    <dbReference type="NCBI Taxonomy" id="27845"/>
    <lineage>
        <taxon>Eukaryota</taxon>
        <taxon>Metazoa</taxon>
        <taxon>Spiralia</taxon>
        <taxon>Lophotrochozoa</taxon>
        <taxon>Platyhelminthes</taxon>
        <taxon>Trematoda</taxon>
        <taxon>Digenea</taxon>
        <taxon>Plagiorchiida</taxon>
        <taxon>Echinostomata</taxon>
        <taxon>Echinostomatoidea</taxon>
        <taxon>Fasciolidae</taxon>
        <taxon>Fasciolopsis</taxon>
    </lineage>
</organism>
<feature type="compositionally biased region" description="Polar residues" evidence="7">
    <location>
        <begin position="250"/>
        <end position="270"/>
    </location>
</feature>
<evidence type="ECO:0000256" key="7">
    <source>
        <dbReference type="SAM" id="MobiDB-lite"/>
    </source>
</evidence>
<dbReference type="PANTHER" id="PTHR24333">
    <property type="entry name" value="HOMEO BOX HB9 LIKE A-RELATED"/>
    <property type="match status" value="1"/>
</dbReference>
<evidence type="ECO:0000256" key="2">
    <source>
        <dbReference type="ARBA" id="ARBA00023125"/>
    </source>
</evidence>
<evidence type="ECO:0000256" key="1">
    <source>
        <dbReference type="ARBA" id="ARBA00004123"/>
    </source>
</evidence>
<proteinExistence type="predicted"/>
<dbReference type="OrthoDB" id="6159439at2759"/>
<evidence type="ECO:0000256" key="3">
    <source>
        <dbReference type="ARBA" id="ARBA00023155"/>
    </source>
</evidence>
<dbReference type="GO" id="GO:0005634">
    <property type="term" value="C:nucleus"/>
    <property type="evidence" value="ECO:0007669"/>
    <property type="project" value="UniProtKB-SubCell"/>
</dbReference>